<dbReference type="EMBL" id="JAQQBS010000001">
    <property type="protein sequence ID" value="KAK0177122.1"/>
    <property type="molecule type" value="Genomic_DNA"/>
</dbReference>
<evidence type="ECO:0000313" key="1">
    <source>
        <dbReference type="EMBL" id="KAK0177122.1"/>
    </source>
</evidence>
<protein>
    <submittedName>
        <fullName evidence="1">Uncharacterized protein</fullName>
    </submittedName>
</protein>
<reference evidence="1" key="2">
    <citation type="submission" date="2023-03" db="EMBL/GenBank/DDBJ databases">
        <authorList>
            <person name="Inwood S.N."/>
            <person name="Skelly J.G."/>
            <person name="Guhlin J."/>
            <person name="Harrop T.W.R."/>
            <person name="Goldson S.G."/>
            <person name="Dearden P.K."/>
        </authorList>
    </citation>
    <scope>NUCLEOTIDE SEQUENCE</scope>
    <source>
        <strain evidence="1">Irish</strain>
        <tissue evidence="1">Whole body</tissue>
    </source>
</reference>
<name>A0AA39FWF5_9HYME</name>
<gene>
    <name evidence="1" type="ORF">PV328_001201</name>
</gene>
<sequence length="138" mass="16052">MTLVTGKKFYLSYKRSKAFLERQLSTKLVKIIFFINNLHIFKVKSKTIDQIKSNYKRKEIIKHSSCLAKQIVMNRIEINILANIAEKKDVRCQTITASVNAPTCQHVRITCFQDKETMGLRSGNRRNIASLLLYEPHH</sequence>
<organism evidence="1 2">
    <name type="scientific">Microctonus aethiopoides</name>
    <dbReference type="NCBI Taxonomy" id="144406"/>
    <lineage>
        <taxon>Eukaryota</taxon>
        <taxon>Metazoa</taxon>
        <taxon>Ecdysozoa</taxon>
        <taxon>Arthropoda</taxon>
        <taxon>Hexapoda</taxon>
        <taxon>Insecta</taxon>
        <taxon>Pterygota</taxon>
        <taxon>Neoptera</taxon>
        <taxon>Endopterygota</taxon>
        <taxon>Hymenoptera</taxon>
        <taxon>Apocrita</taxon>
        <taxon>Ichneumonoidea</taxon>
        <taxon>Braconidae</taxon>
        <taxon>Euphorinae</taxon>
        <taxon>Microctonus</taxon>
    </lineage>
</organism>
<reference evidence="1" key="1">
    <citation type="journal article" date="2023" name="bioRxiv">
        <title>Scaffold-level genome assemblies of two parasitoid biocontrol wasps reveal the parthenogenesis mechanism and an associated novel virus.</title>
        <authorList>
            <person name="Inwood S."/>
            <person name="Skelly J."/>
            <person name="Guhlin J."/>
            <person name="Harrop T."/>
            <person name="Goldson S."/>
            <person name="Dearden P."/>
        </authorList>
    </citation>
    <scope>NUCLEOTIDE SEQUENCE</scope>
    <source>
        <strain evidence="1">Irish</strain>
        <tissue evidence="1">Whole body</tissue>
    </source>
</reference>
<dbReference type="Proteomes" id="UP001168990">
    <property type="component" value="Unassembled WGS sequence"/>
</dbReference>
<keyword evidence="2" id="KW-1185">Reference proteome</keyword>
<proteinExistence type="predicted"/>
<evidence type="ECO:0000313" key="2">
    <source>
        <dbReference type="Proteomes" id="UP001168990"/>
    </source>
</evidence>
<comment type="caution">
    <text evidence="1">The sequence shown here is derived from an EMBL/GenBank/DDBJ whole genome shotgun (WGS) entry which is preliminary data.</text>
</comment>
<accession>A0AA39FWF5</accession>
<dbReference type="AlphaFoldDB" id="A0AA39FWF5"/>